<dbReference type="Proteomes" id="UP001220530">
    <property type="component" value="Chromosome"/>
</dbReference>
<evidence type="ECO:0000313" key="3">
    <source>
        <dbReference type="Proteomes" id="UP001220530"/>
    </source>
</evidence>
<sequence>MLCADNGATITDAIIDAMGTGHPEKMELALNRAVAAGVDAQRLLRSASLHFAQIRQWRAQVDAGKSIRDVLGSARPKPHFSRTAQVEQQAPTLE</sequence>
<dbReference type="EMBL" id="CP118246">
    <property type="protein sequence ID" value="WDR01788.1"/>
    <property type="molecule type" value="Genomic_DNA"/>
</dbReference>
<accession>A0ABY7YKL2</accession>
<proteinExistence type="predicted"/>
<dbReference type="RefSeq" id="WP_282218198.1">
    <property type="nucleotide sequence ID" value="NZ_CP118246.1"/>
</dbReference>
<evidence type="ECO:0000313" key="2">
    <source>
        <dbReference type="EMBL" id="WDR01788.1"/>
    </source>
</evidence>
<dbReference type="InterPro" id="IPR008921">
    <property type="entry name" value="DNA_pol3_clamp-load_cplx_C"/>
</dbReference>
<organism evidence="2 3">
    <name type="scientific">Devosia algicola</name>
    <dbReference type="NCBI Taxonomy" id="3026418"/>
    <lineage>
        <taxon>Bacteria</taxon>
        <taxon>Pseudomonadati</taxon>
        <taxon>Pseudomonadota</taxon>
        <taxon>Alphaproteobacteria</taxon>
        <taxon>Hyphomicrobiales</taxon>
        <taxon>Devosiaceae</taxon>
        <taxon>Devosia</taxon>
    </lineage>
</organism>
<gene>
    <name evidence="2" type="ORF">PSQ19_13780</name>
</gene>
<feature type="region of interest" description="Disordered" evidence="1">
    <location>
        <begin position="72"/>
        <end position="94"/>
    </location>
</feature>
<keyword evidence="3" id="KW-1185">Reference proteome</keyword>
<evidence type="ECO:0000256" key="1">
    <source>
        <dbReference type="SAM" id="MobiDB-lite"/>
    </source>
</evidence>
<dbReference type="SUPFAM" id="SSF48019">
    <property type="entry name" value="post-AAA+ oligomerization domain-like"/>
    <property type="match status" value="1"/>
</dbReference>
<feature type="compositionally biased region" description="Polar residues" evidence="1">
    <location>
        <begin position="82"/>
        <end position="94"/>
    </location>
</feature>
<name>A0ABY7YKL2_9HYPH</name>
<evidence type="ECO:0008006" key="4">
    <source>
        <dbReference type="Google" id="ProtNLM"/>
    </source>
</evidence>
<protein>
    <recommendedName>
        <fullName evidence="4">Enoyl-CoA hydratase</fullName>
    </recommendedName>
</protein>
<reference evidence="2 3" key="1">
    <citation type="submission" date="2023-02" db="EMBL/GenBank/DDBJ databases">
        <title>Devosia algicola sp. nov., isolated from the phycosphere of marine algae.</title>
        <authorList>
            <person name="Kim J.M."/>
            <person name="Lee J.K."/>
            <person name="Choi B.J."/>
            <person name="Bayburt H."/>
            <person name="Jeon C.O."/>
        </authorList>
    </citation>
    <scope>NUCLEOTIDE SEQUENCE [LARGE SCALE GENOMIC DNA]</scope>
    <source>
        <strain evidence="2 3">G20-9</strain>
    </source>
</reference>